<dbReference type="SUPFAM" id="SSF75304">
    <property type="entry name" value="Amidase signature (AS) enzymes"/>
    <property type="match status" value="1"/>
</dbReference>
<dbReference type="OrthoDB" id="9811471at2"/>
<dbReference type="PROSITE" id="PS00571">
    <property type="entry name" value="AMIDASES"/>
    <property type="match status" value="1"/>
</dbReference>
<dbReference type="InterPro" id="IPR000120">
    <property type="entry name" value="Amidase"/>
</dbReference>
<dbReference type="AlphaFoldDB" id="A0A437M3D2"/>
<dbReference type="InterPro" id="IPR020556">
    <property type="entry name" value="Amidase_CS"/>
</dbReference>
<accession>A0A437M3D2</accession>
<dbReference type="EMBL" id="SACL01000007">
    <property type="protein sequence ID" value="RVT92217.1"/>
    <property type="molecule type" value="Genomic_DNA"/>
</dbReference>
<comment type="similarity">
    <text evidence="1">Belongs to the amidase family.</text>
</comment>
<dbReference type="PANTHER" id="PTHR11895">
    <property type="entry name" value="TRANSAMIDASE"/>
    <property type="match status" value="1"/>
</dbReference>
<organism evidence="3 4">
    <name type="scientific">Rhodovarius crocodyli</name>
    <dbReference type="NCBI Taxonomy" id="1979269"/>
    <lineage>
        <taxon>Bacteria</taxon>
        <taxon>Pseudomonadati</taxon>
        <taxon>Pseudomonadota</taxon>
        <taxon>Alphaproteobacteria</taxon>
        <taxon>Acetobacterales</taxon>
        <taxon>Roseomonadaceae</taxon>
        <taxon>Rhodovarius</taxon>
    </lineage>
</organism>
<dbReference type="InterPro" id="IPR023631">
    <property type="entry name" value="Amidase_dom"/>
</dbReference>
<dbReference type="PANTHER" id="PTHR11895:SF7">
    <property type="entry name" value="GLUTAMYL-TRNA(GLN) AMIDOTRANSFERASE SUBUNIT A, MITOCHONDRIAL"/>
    <property type="match status" value="1"/>
</dbReference>
<evidence type="ECO:0000259" key="2">
    <source>
        <dbReference type="Pfam" id="PF01425"/>
    </source>
</evidence>
<evidence type="ECO:0000313" key="3">
    <source>
        <dbReference type="EMBL" id="RVT92217.1"/>
    </source>
</evidence>
<evidence type="ECO:0000313" key="4">
    <source>
        <dbReference type="Proteomes" id="UP000282957"/>
    </source>
</evidence>
<dbReference type="Gene3D" id="3.90.1300.10">
    <property type="entry name" value="Amidase signature (AS) domain"/>
    <property type="match status" value="1"/>
</dbReference>
<dbReference type="Pfam" id="PF01425">
    <property type="entry name" value="Amidase"/>
    <property type="match status" value="1"/>
</dbReference>
<evidence type="ECO:0000256" key="1">
    <source>
        <dbReference type="ARBA" id="ARBA00009199"/>
    </source>
</evidence>
<feature type="domain" description="Amidase" evidence="2">
    <location>
        <begin position="26"/>
        <end position="452"/>
    </location>
</feature>
<keyword evidence="3" id="KW-0378">Hydrolase</keyword>
<gene>
    <name evidence="3" type="ORF">EOD42_18550</name>
</gene>
<sequence length="472" mass="50189">MAQEPWAMGAVELAAAIRTGQLSSREATESALSRMAAVNPALNAVVEPMIEQARAAADAADAAIARGDVLGALHGVPVTIKMNVDQTGMPRTNGLNAYRDRVATDDSPVVTNMLKAGGVVLGRTNCPAFAARGFTSNELHGATYNPFSRDVTPGGSSGGAAAAVAAGIGAVAHGNDLGGSVRQPAALCGVVGLRCTPSRIPNYNPSVALDRPYIHQSTTSQGPLARSIADARLGFEAMAGRDPRDPWWVPALPASDRPSLPARVALYLGRDDGPEPVDPVVRDALTRAALAFQAAGWVVEEAEPPMWEEALALHRSLLFAERELGTNRDIMAHGDIMVRRSMQGRAAMKPDPIPDMEAYVRAVARRSTILRAWNLFFEKYPLLLMPNAWLNALPFEYDQQGDEAVARTQWALAPHHVTALLALPGLSVPTGLHAGLPTHVQLVAGRMQDEFLFDAGQIIEDACGILTPIDPR</sequence>
<reference evidence="3 4" key="1">
    <citation type="submission" date="2019-01" db="EMBL/GenBank/DDBJ databases">
        <authorList>
            <person name="Chen W.-M."/>
        </authorList>
    </citation>
    <scope>NUCLEOTIDE SEQUENCE [LARGE SCALE GENOMIC DNA]</scope>
    <source>
        <strain evidence="3 4">CCP-6</strain>
    </source>
</reference>
<dbReference type="GO" id="GO:0004040">
    <property type="term" value="F:amidase activity"/>
    <property type="evidence" value="ECO:0007669"/>
    <property type="project" value="UniProtKB-EC"/>
</dbReference>
<comment type="caution">
    <text evidence="3">The sequence shown here is derived from an EMBL/GenBank/DDBJ whole genome shotgun (WGS) entry which is preliminary data.</text>
</comment>
<protein>
    <submittedName>
        <fullName evidence="3">Amidase</fullName>
        <ecNumber evidence="3">3.5.1.4</ecNumber>
    </submittedName>
</protein>
<dbReference type="NCBIfam" id="NF005687">
    <property type="entry name" value="PRK07487.1"/>
    <property type="match status" value="1"/>
</dbReference>
<dbReference type="Proteomes" id="UP000282957">
    <property type="component" value="Unassembled WGS sequence"/>
</dbReference>
<dbReference type="RefSeq" id="WP_127789071.1">
    <property type="nucleotide sequence ID" value="NZ_SACL01000007.1"/>
</dbReference>
<dbReference type="EC" id="3.5.1.4" evidence="3"/>
<name>A0A437M3D2_9PROT</name>
<dbReference type="InterPro" id="IPR036928">
    <property type="entry name" value="AS_sf"/>
</dbReference>
<proteinExistence type="inferred from homology"/>
<keyword evidence="4" id="KW-1185">Reference proteome</keyword>